<evidence type="ECO:0000256" key="1">
    <source>
        <dbReference type="SAM" id="Phobius"/>
    </source>
</evidence>
<protein>
    <submittedName>
        <fullName evidence="2">Uncharacterized protein</fullName>
    </submittedName>
</protein>
<gene>
    <name evidence="2" type="ORF">GPZ80_31200</name>
</gene>
<keyword evidence="1" id="KW-0472">Membrane</keyword>
<keyword evidence="1" id="KW-1133">Transmembrane helix</keyword>
<proteinExistence type="predicted"/>
<reference evidence="2 3" key="1">
    <citation type="submission" date="2020-06" db="EMBL/GenBank/DDBJ databases">
        <title>Actinokineospora xiongansis sp. nov., isolated from soil of Baiyangdian.</title>
        <authorList>
            <person name="Zhang X."/>
        </authorList>
    </citation>
    <scope>NUCLEOTIDE SEQUENCE [LARGE SCALE GENOMIC DNA]</scope>
    <source>
        <strain evidence="2 3">HBU206404</strain>
    </source>
</reference>
<keyword evidence="3" id="KW-1185">Reference proteome</keyword>
<dbReference type="RefSeq" id="WP_187224692.1">
    <property type="nucleotide sequence ID" value="NZ_JABVED010000036.1"/>
</dbReference>
<dbReference type="EMBL" id="JABVED010000036">
    <property type="protein sequence ID" value="MBC6451621.1"/>
    <property type="molecule type" value="Genomic_DNA"/>
</dbReference>
<evidence type="ECO:0000313" key="3">
    <source>
        <dbReference type="Proteomes" id="UP000734823"/>
    </source>
</evidence>
<organism evidence="2 3">
    <name type="scientific">Actinokineospora xionganensis</name>
    <dbReference type="NCBI Taxonomy" id="2684470"/>
    <lineage>
        <taxon>Bacteria</taxon>
        <taxon>Bacillati</taxon>
        <taxon>Actinomycetota</taxon>
        <taxon>Actinomycetes</taxon>
        <taxon>Pseudonocardiales</taxon>
        <taxon>Pseudonocardiaceae</taxon>
        <taxon>Actinokineospora</taxon>
    </lineage>
</organism>
<keyword evidence="1" id="KW-0812">Transmembrane</keyword>
<comment type="caution">
    <text evidence="2">The sequence shown here is derived from an EMBL/GenBank/DDBJ whole genome shotgun (WGS) entry which is preliminary data.</text>
</comment>
<feature type="transmembrane region" description="Helical" evidence="1">
    <location>
        <begin position="237"/>
        <end position="258"/>
    </location>
</feature>
<sequence>MRLVRVGGDTSTVGTDLRAALASWGRGDAIAGGVAVLDIQPPGCPNPIDAIVIMPRGLLVIVGVDLPDPAVRLDAPLAGQWTTDGWPLVRPDGATNPAAEALAATSAVTALLQAERTEPVPVGTVVAIGPYVSQVSQPTPDLMRGVRILHPEPRNLMTAAKELATHTRTCTVNEVRQILTAVHPGGPDLDSAELAAEGFVDTAARDAAATTTFIPRTLLAAHHGEHERDEPARGLRWLPIFAAILVAILLATGIAVAISSANKGSADKPAGPTNQIPVDGVAFTAKGSAEHTDCAAHAFGDVRTWLEQNGCARLIRARFEATSDGRPVAVLVSVLRFTKSTSATELRAVADKPGGGGIADQAAEGVAWPGAHRPAFESAAYASGREGNSLKLVQAVWLEKKKSDPDDPTLKSVVTKALQLTLAG</sequence>
<name>A0ABR7LFX8_9PSEU</name>
<accession>A0ABR7LFX8</accession>
<evidence type="ECO:0000313" key="2">
    <source>
        <dbReference type="EMBL" id="MBC6451621.1"/>
    </source>
</evidence>
<dbReference type="Proteomes" id="UP000734823">
    <property type="component" value="Unassembled WGS sequence"/>
</dbReference>